<dbReference type="PANTHER" id="PTHR24074">
    <property type="entry name" value="CO-CHAPERONE PROTEIN DJLA"/>
    <property type="match status" value="1"/>
</dbReference>
<name>A0A7Z2ZT95_9BURK</name>
<keyword evidence="5" id="KW-1185">Reference proteome</keyword>
<feature type="domain" description="J" evidence="3">
    <location>
        <begin position="6"/>
        <end position="71"/>
    </location>
</feature>
<organism evidence="4 5">
    <name type="scientific">Massilia forsythiae</name>
    <dbReference type="NCBI Taxonomy" id="2728020"/>
    <lineage>
        <taxon>Bacteria</taxon>
        <taxon>Pseudomonadati</taxon>
        <taxon>Pseudomonadota</taxon>
        <taxon>Betaproteobacteria</taxon>
        <taxon>Burkholderiales</taxon>
        <taxon>Oxalobacteraceae</taxon>
        <taxon>Telluria group</taxon>
        <taxon>Massilia</taxon>
    </lineage>
</organism>
<dbReference type="Pfam" id="PF00226">
    <property type="entry name" value="DnaJ"/>
    <property type="match status" value="1"/>
</dbReference>
<keyword evidence="2" id="KW-0472">Membrane</keyword>
<proteinExistence type="predicted"/>
<evidence type="ECO:0000259" key="3">
    <source>
        <dbReference type="PROSITE" id="PS50076"/>
    </source>
</evidence>
<dbReference type="PRINTS" id="PR00625">
    <property type="entry name" value="JDOMAIN"/>
</dbReference>
<dbReference type="Gene3D" id="1.10.287.110">
    <property type="entry name" value="DnaJ domain"/>
    <property type="match status" value="1"/>
</dbReference>
<sequence>MAKIHTHYDNLKVSRHAPQEVIRAAYKALSQKYHPDKNQGDERAARIMAIVNTAYNILSDPVRRKEHDDWIASEEWEVEWLESTHGDEGRERTRADAQWEPRQVAPPPRWRFIRQPQWWGGMLACFAGGAALVFFLLDPPRVLPSALAWGGKPPAASISESTDRASQAPAGQRVDAGADGWARPAGQSDAPPDVKALAVTQLVVPQRAPDCDTDLQSQLSPNGDPWPAQSGYIDGYPIGNQGEEMQVLVDNSGNPSPVLVKLYDLDRHSNVRHAYVSGRTKFLIDRLAAGKYEVRYQNILVGGARADCTGGRHLSLNETAAHDAGG</sequence>
<feature type="region of interest" description="Disordered" evidence="1">
    <location>
        <begin position="152"/>
        <end position="192"/>
    </location>
</feature>
<dbReference type="AlphaFoldDB" id="A0A7Z2ZT95"/>
<feature type="compositionally biased region" description="Basic and acidic residues" evidence="1">
    <location>
        <begin position="82"/>
        <end position="99"/>
    </location>
</feature>
<dbReference type="EMBL" id="CP051685">
    <property type="protein sequence ID" value="QJD99756.1"/>
    <property type="molecule type" value="Genomic_DNA"/>
</dbReference>
<dbReference type="InterPro" id="IPR036869">
    <property type="entry name" value="J_dom_sf"/>
</dbReference>
<protein>
    <submittedName>
        <fullName evidence="4">J domain-containing protein</fullName>
    </submittedName>
</protein>
<dbReference type="Proteomes" id="UP000502415">
    <property type="component" value="Chromosome"/>
</dbReference>
<feature type="region of interest" description="Disordered" evidence="1">
    <location>
        <begin position="82"/>
        <end position="103"/>
    </location>
</feature>
<dbReference type="PROSITE" id="PS50076">
    <property type="entry name" value="DNAJ_2"/>
    <property type="match status" value="1"/>
</dbReference>
<evidence type="ECO:0000256" key="2">
    <source>
        <dbReference type="SAM" id="Phobius"/>
    </source>
</evidence>
<gene>
    <name evidence="4" type="ORF">HH212_06735</name>
</gene>
<reference evidence="4 5" key="1">
    <citation type="submission" date="2020-04" db="EMBL/GenBank/DDBJ databases">
        <title>Genome sequencing of novel species.</title>
        <authorList>
            <person name="Heo J."/>
            <person name="Kim S.-J."/>
            <person name="Kim J.-S."/>
            <person name="Hong S.-B."/>
            <person name="Kwon S.-W."/>
        </authorList>
    </citation>
    <scope>NUCLEOTIDE SEQUENCE [LARGE SCALE GENOMIC DNA]</scope>
    <source>
        <strain evidence="4 5">GN2-R2</strain>
    </source>
</reference>
<keyword evidence="2" id="KW-1133">Transmembrane helix</keyword>
<dbReference type="InterPro" id="IPR050817">
    <property type="entry name" value="DjlA_DnaK_co-chaperone"/>
</dbReference>
<dbReference type="SMART" id="SM00271">
    <property type="entry name" value="DnaJ"/>
    <property type="match status" value="1"/>
</dbReference>
<feature type="transmembrane region" description="Helical" evidence="2">
    <location>
        <begin position="118"/>
        <end position="137"/>
    </location>
</feature>
<dbReference type="KEGG" id="mfy:HH212_06735"/>
<evidence type="ECO:0000256" key="1">
    <source>
        <dbReference type="SAM" id="MobiDB-lite"/>
    </source>
</evidence>
<dbReference type="SUPFAM" id="SSF46565">
    <property type="entry name" value="Chaperone J-domain"/>
    <property type="match status" value="1"/>
</dbReference>
<keyword evidence="2" id="KW-0812">Transmembrane</keyword>
<dbReference type="RefSeq" id="WP_169434706.1">
    <property type="nucleotide sequence ID" value="NZ_CP051685.1"/>
</dbReference>
<evidence type="ECO:0000313" key="5">
    <source>
        <dbReference type="Proteomes" id="UP000502415"/>
    </source>
</evidence>
<dbReference type="CDD" id="cd06257">
    <property type="entry name" value="DnaJ"/>
    <property type="match status" value="1"/>
</dbReference>
<accession>A0A7Z2ZT95</accession>
<dbReference type="InterPro" id="IPR001623">
    <property type="entry name" value="DnaJ_domain"/>
</dbReference>
<evidence type="ECO:0000313" key="4">
    <source>
        <dbReference type="EMBL" id="QJD99756.1"/>
    </source>
</evidence>